<feature type="compositionally biased region" description="Basic and acidic residues" evidence="1">
    <location>
        <begin position="382"/>
        <end position="400"/>
    </location>
</feature>
<feature type="region of interest" description="Disordered" evidence="1">
    <location>
        <begin position="588"/>
        <end position="615"/>
    </location>
</feature>
<protein>
    <submittedName>
        <fullName evidence="2">Uncharacterized protein</fullName>
    </submittedName>
</protein>
<feature type="compositionally biased region" description="Acidic residues" evidence="1">
    <location>
        <begin position="326"/>
        <end position="340"/>
    </location>
</feature>
<reference evidence="2" key="1">
    <citation type="submission" date="2014-11" db="EMBL/GenBank/DDBJ databases">
        <authorList>
            <person name="Otto D Thomas"/>
            <person name="Naeem Raeece"/>
        </authorList>
    </citation>
    <scope>NUCLEOTIDE SEQUENCE</scope>
</reference>
<feature type="region of interest" description="Disordered" evidence="1">
    <location>
        <begin position="257"/>
        <end position="301"/>
    </location>
</feature>
<name>A0A0G4F2S3_9ALVE</name>
<feature type="region of interest" description="Disordered" evidence="1">
    <location>
        <begin position="323"/>
        <end position="400"/>
    </location>
</feature>
<evidence type="ECO:0000313" key="2">
    <source>
        <dbReference type="EMBL" id="CEM06518.1"/>
    </source>
</evidence>
<dbReference type="VEuPathDB" id="CryptoDB:Cvel_14931"/>
<organism evidence="2">
    <name type="scientific">Chromera velia CCMP2878</name>
    <dbReference type="NCBI Taxonomy" id="1169474"/>
    <lineage>
        <taxon>Eukaryota</taxon>
        <taxon>Sar</taxon>
        <taxon>Alveolata</taxon>
        <taxon>Colpodellida</taxon>
        <taxon>Chromeraceae</taxon>
        <taxon>Chromera</taxon>
    </lineage>
</organism>
<dbReference type="EMBL" id="CDMZ01000092">
    <property type="protein sequence ID" value="CEM06518.1"/>
    <property type="molecule type" value="Genomic_DNA"/>
</dbReference>
<sequence length="683" mass="78264">MTLLVGVCGFLFFVHTSAFVVNGRLRSRRRRASPSSPTQLSGWHGYFANKNVVLPPEVDYKDLEFPGSDDDHYWYMVNINLRYLPEDFWDEIKSVMEDTGNEGKVVDMWVPRYYERSYKGPGGKPLLREKTLTPGIIFVKMRLDKKLWWAMRPMQSFACWVESTVVRKHYVPDYSRDNRKQTLAMDVPIIKGGGPPDVDDVTPEILAKWHAERNKHPDWDGGNVENWERPSYKVLRSASETGELDLRDKHLRDKRKLEDEAKKAEEATGEEPREEERTEEEENAVQGGGLDDIPSPSSMTGLLETIRKGGRRGSVTEVDTMMMQQEQDEDEGEEEAEEEGTERTESATAERSSEFLLEGGERRAAEQEPEKGPWNDPPYNQLDRRPRVIDIDTPPDQRKELKPGQWVRVLKAPEDMQDKVGVIGIVASISNSNAFVDVPVGQGGIYRTTVTLDCNDLEVLDRSQVPESVQSDLLTYCVEHKKVTTISKYMREAMGPQNFRSLSFKKLARANEAWALQDKGYINPPILFSMMPQRCPSADEGWPSDFLPEFRDVLEEVAMKQEERLREHAERLRKEKERAEEKLREAMKKMKEREEGGRTDVGLEEEDDEDDEDETRKRIAIVSDIATEVSSPAFNFFQDVQDELADIPRDEWTRRVDQKRRAAAIASGDQRALEILGKAPTTA</sequence>
<feature type="compositionally biased region" description="Basic and acidic residues" evidence="1">
    <location>
        <begin position="359"/>
        <end position="373"/>
    </location>
</feature>
<gene>
    <name evidence="2" type="ORF">Cvel_14931</name>
</gene>
<dbReference type="AlphaFoldDB" id="A0A0G4F2S3"/>
<feature type="compositionally biased region" description="Basic and acidic residues" evidence="1">
    <location>
        <begin position="257"/>
        <end position="276"/>
    </location>
</feature>
<evidence type="ECO:0000256" key="1">
    <source>
        <dbReference type="SAM" id="MobiDB-lite"/>
    </source>
</evidence>
<proteinExistence type="predicted"/>
<feature type="compositionally biased region" description="Basic and acidic residues" evidence="1">
    <location>
        <begin position="588"/>
        <end position="598"/>
    </location>
</feature>
<accession>A0A0G4F2S3</accession>
<feature type="compositionally biased region" description="Acidic residues" evidence="1">
    <location>
        <begin position="602"/>
        <end position="613"/>
    </location>
</feature>